<dbReference type="InterPro" id="IPR005829">
    <property type="entry name" value="Sugar_transporter_CS"/>
</dbReference>
<dbReference type="InterPro" id="IPR036259">
    <property type="entry name" value="MFS_trans_sf"/>
</dbReference>
<proteinExistence type="predicted"/>
<keyword evidence="4 5" id="KW-0472">Membrane</keyword>
<evidence type="ECO:0000313" key="8">
    <source>
        <dbReference type="Proteomes" id="UP000313645"/>
    </source>
</evidence>
<dbReference type="EMBL" id="SJDL01000005">
    <property type="protein sequence ID" value="TBW58146.1"/>
    <property type="molecule type" value="Genomic_DNA"/>
</dbReference>
<dbReference type="InterPro" id="IPR011701">
    <property type="entry name" value="MFS"/>
</dbReference>
<name>A0ABY1ZRK3_9GAMM</name>
<dbReference type="Pfam" id="PF07690">
    <property type="entry name" value="MFS_1"/>
    <property type="match status" value="1"/>
</dbReference>
<organism evidence="7 8">
    <name type="scientific">Marinobacter halodurans</name>
    <dbReference type="NCBI Taxonomy" id="2528979"/>
    <lineage>
        <taxon>Bacteria</taxon>
        <taxon>Pseudomonadati</taxon>
        <taxon>Pseudomonadota</taxon>
        <taxon>Gammaproteobacteria</taxon>
        <taxon>Pseudomonadales</taxon>
        <taxon>Marinobacteraceae</taxon>
        <taxon>Marinobacter</taxon>
    </lineage>
</organism>
<comment type="subcellular location">
    <subcellularLocation>
        <location evidence="1">Membrane</location>
        <topology evidence="1">Multi-pass membrane protein</topology>
    </subcellularLocation>
</comment>
<evidence type="ECO:0000256" key="1">
    <source>
        <dbReference type="ARBA" id="ARBA00004141"/>
    </source>
</evidence>
<dbReference type="PROSITE" id="PS00217">
    <property type="entry name" value="SUGAR_TRANSPORT_2"/>
    <property type="match status" value="1"/>
</dbReference>
<feature type="transmembrane region" description="Helical" evidence="5">
    <location>
        <begin position="21"/>
        <end position="42"/>
    </location>
</feature>
<dbReference type="Gene3D" id="1.20.1250.20">
    <property type="entry name" value="MFS general substrate transporter like domains"/>
    <property type="match status" value="1"/>
</dbReference>
<feature type="transmembrane region" description="Helical" evidence="5">
    <location>
        <begin position="313"/>
        <end position="341"/>
    </location>
</feature>
<feature type="transmembrane region" description="Helical" evidence="5">
    <location>
        <begin position="86"/>
        <end position="104"/>
    </location>
</feature>
<evidence type="ECO:0000256" key="2">
    <source>
        <dbReference type="ARBA" id="ARBA00022692"/>
    </source>
</evidence>
<gene>
    <name evidence="7" type="ORF">EZI54_04640</name>
</gene>
<feature type="domain" description="Major facilitator superfamily (MFS) profile" evidence="6">
    <location>
        <begin position="20"/>
        <end position="402"/>
    </location>
</feature>
<dbReference type="SUPFAM" id="SSF103473">
    <property type="entry name" value="MFS general substrate transporter"/>
    <property type="match status" value="1"/>
</dbReference>
<feature type="transmembrane region" description="Helical" evidence="5">
    <location>
        <begin position="144"/>
        <end position="167"/>
    </location>
</feature>
<comment type="caution">
    <text evidence="7">The sequence shown here is derived from an EMBL/GenBank/DDBJ whole genome shotgun (WGS) entry which is preliminary data.</text>
</comment>
<dbReference type="InterPro" id="IPR020846">
    <property type="entry name" value="MFS_dom"/>
</dbReference>
<feature type="transmembrane region" description="Helical" evidence="5">
    <location>
        <begin position="377"/>
        <end position="396"/>
    </location>
</feature>
<keyword evidence="8" id="KW-1185">Reference proteome</keyword>
<keyword evidence="2 5" id="KW-0812">Transmembrane</keyword>
<feature type="transmembrane region" description="Helical" evidence="5">
    <location>
        <begin position="110"/>
        <end position="132"/>
    </location>
</feature>
<feature type="transmembrane region" description="Helical" evidence="5">
    <location>
        <begin position="288"/>
        <end position="307"/>
    </location>
</feature>
<reference evidence="7 8" key="1">
    <citation type="submission" date="2019-02" db="EMBL/GenBank/DDBJ databases">
        <title>Marinobacter halodurans sp. nov., a marine bacterium isolated from sea tidal flat.</title>
        <authorList>
            <person name="Yoo Y."/>
            <person name="Lee D.W."/>
            <person name="Kim B.S."/>
            <person name="Kim J.-J."/>
        </authorList>
    </citation>
    <scope>NUCLEOTIDE SEQUENCE [LARGE SCALE GENOMIC DNA]</scope>
    <source>
        <strain evidence="7 8">YJ-S3-2</strain>
    </source>
</reference>
<feature type="transmembrane region" description="Helical" evidence="5">
    <location>
        <begin position="227"/>
        <end position="248"/>
    </location>
</feature>
<protein>
    <submittedName>
        <fullName evidence="7">MFS transporter</fullName>
    </submittedName>
</protein>
<dbReference type="RefSeq" id="WP_131479530.1">
    <property type="nucleotide sequence ID" value="NZ_SJDL01000005.1"/>
</dbReference>
<dbReference type="InterPro" id="IPR052528">
    <property type="entry name" value="Sugar_transport-like"/>
</dbReference>
<feature type="transmembrane region" description="Helical" evidence="5">
    <location>
        <begin position="173"/>
        <end position="194"/>
    </location>
</feature>
<evidence type="ECO:0000256" key="4">
    <source>
        <dbReference type="ARBA" id="ARBA00023136"/>
    </source>
</evidence>
<dbReference type="Proteomes" id="UP000313645">
    <property type="component" value="Unassembled WGS sequence"/>
</dbReference>
<evidence type="ECO:0000259" key="6">
    <source>
        <dbReference type="PROSITE" id="PS50850"/>
    </source>
</evidence>
<feature type="transmembrane region" description="Helical" evidence="5">
    <location>
        <begin position="54"/>
        <end position="79"/>
    </location>
</feature>
<evidence type="ECO:0000256" key="3">
    <source>
        <dbReference type="ARBA" id="ARBA00022989"/>
    </source>
</evidence>
<evidence type="ECO:0000313" key="7">
    <source>
        <dbReference type="EMBL" id="TBW58146.1"/>
    </source>
</evidence>
<sequence>MTTEDAHTSETPAEKDALRNLVVVSLCLTAAILANTMLLLAVPFKAIELGVGPSLVGVIISAPYVLPMLLAIPMGGVVARIGCQKMIIAGALGMSLGPWVTLLLPSVASLFVTQVIVGLANMVLIISAQTVVSGLASGKRLEQYFGWYTTCLSGGQLLGPITSGFLIDHFSVNVSLAAIGLIPLLSAIGALFFSRDIRKGGRSKRANGSYREQWQLLRRNTGMQTSIMLTVTALFVLSIHSTFMPVYLESLSLAASSIGLLLSIRAISSMAVRVVMSRVIDLCGGRNRAILIAIVLITGSLTVTGLVGDHYALLVVLAVVIGIAGGISQPLSMVILSESVLPEQRSASMATRLMGNRGAQVLGPMLIGFLADMTNFTVAFAVMGGVLLVLYLTWVVRSGALSQSRLRAE</sequence>
<evidence type="ECO:0000256" key="5">
    <source>
        <dbReference type="SAM" id="Phobius"/>
    </source>
</evidence>
<dbReference type="PANTHER" id="PTHR23526">
    <property type="entry name" value="INTEGRAL MEMBRANE TRANSPORT PROTEIN-RELATED"/>
    <property type="match status" value="1"/>
</dbReference>
<dbReference type="PROSITE" id="PS50850">
    <property type="entry name" value="MFS"/>
    <property type="match status" value="1"/>
</dbReference>
<accession>A0ABY1ZRK3</accession>
<keyword evidence="3 5" id="KW-1133">Transmembrane helix</keyword>
<dbReference type="PANTHER" id="PTHR23526:SF4">
    <property type="entry name" value="INTEGRAL MEMBRANE TRANSPORT PROTEIN"/>
    <property type="match status" value="1"/>
</dbReference>